<dbReference type="InterPro" id="IPR013594">
    <property type="entry name" value="Dynein_heavy_tail"/>
</dbReference>
<dbReference type="EMBL" id="BMAV01008235">
    <property type="protein sequence ID" value="GFY51653.1"/>
    <property type="molecule type" value="Genomic_DNA"/>
</dbReference>
<evidence type="ECO:0000313" key="4">
    <source>
        <dbReference type="Proteomes" id="UP000886998"/>
    </source>
</evidence>
<evidence type="ECO:0000259" key="2">
    <source>
        <dbReference type="Pfam" id="PF08385"/>
    </source>
</evidence>
<evidence type="ECO:0000313" key="3">
    <source>
        <dbReference type="EMBL" id="GFY51653.1"/>
    </source>
</evidence>
<comment type="caution">
    <text evidence="3">The sequence shown here is derived from an EMBL/GenBank/DDBJ whole genome shotgun (WGS) entry which is preliminary data.</text>
</comment>
<dbReference type="GO" id="GO:0007018">
    <property type="term" value="P:microtubule-based movement"/>
    <property type="evidence" value="ECO:0007669"/>
    <property type="project" value="InterPro"/>
</dbReference>
<dbReference type="PANTHER" id="PTHR46532:SF4">
    <property type="entry name" value="AAA+ ATPASE DOMAIN-CONTAINING PROTEIN"/>
    <property type="match status" value="1"/>
</dbReference>
<dbReference type="GO" id="GO:0005858">
    <property type="term" value="C:axonemal dynein complex"/>
    <property type="evidence" value="ECO:0007669"/>
    <property type="project" value="TreeGrafter"/>
</dbReference>
<dbReference type="AlphaFoldDB" id="A0A8X6XDA5"/>
<dbReference type="PANTHER" id="PTHR46532">
    <property type="entry name" value="MALE FERTILITY FACTOR KL5"/>
    <property type="match status" value="1"/>
</dbReference>
<feature type="domain" description="Dynein heavy chain tail" evidence="2">
    <location>
        <begin position="134"/>
        <end position="532"/>
    </location>
</feature>
<dbReference type="OrthoDB" id="6425774at2759"/>
<proteinExistence type="inferred from homology"/>
<dbReference type="Proteomes" id="UP000886998">
    <property type="component" value="Unassembled WGS sequence"/>
</dbReference>
<reference evidence="3" key="1">
    <citation type="submission" date="2020-08" db="EMBL/GenBank/DDBJ databases">
        <title>Multicomponent nature underlies the extraordinary mechanical properties of spider dragline silk.</title>
        <authorList>
            <person name="Kono N."/>
            <person name="Nakamura H."/>
            <person name="Mori M."/>
            <person name="Yoshida Y."/>
            <person name="Ohtoshi R."/>
            <person name="Malay A.D."/>
            <person name="Moran D.A.P."/>
            <person name="Tomita M."/>
            <person name="Numata K."/>
            <person name="Arakawa K."/>
        </authorList>
    </citation>
    <scope>NUCLEOTIDE SEQUENCE</scope>
</reference>
<dbReference type="Pfam" id="PF08385">
    <property type="entry name" value="DHC_N1"/>
    <property type="match status" value="1"/>
</dbReference>
<protein>
    <submittedName>
        <fullName evidence="3">Dynein heavy chain 5, axonemal</fullName>
    </submittedName>
</protein>
<dbReference type="InterPro" id="IPR026983">
    <property type="entry name" value="DHC"/>
</dbReference>
<dbReference type="GO" id="GO:0051959">
    <property type="term" value="F:dynein light intermediate chain binding"/>
    <property type="evidence" value="ECO:0007669"/>
    <property type="project" value="InterPro"/>
</dbReference>
<organism evidence="3 4">
    <name type="scientific">Trichonephila inaurata madagascariensis</name>
    <dbReference type="NCBI Taxonomy" id="2747483"/>
    <lineage>
        <taxon>Eukaryota</taxon>
        <taxon>Metazoa</taxon>
        <taxon>Ecdysozoa</taxon>
        <taxon>Arthropoda</taxon>
        <taxon>Chelicerata</taxon>
        <taxon>Arachnida</taxon>
        <taxon>Araneae</taxon>
        <taxon>Araneomorphae</taxon>
        <taxon>Entelegynae</taxon>
        <taxon>Araneoidea</taxon>
        <taxon>Nephilidae</taxon>
        <taxon>Trichonephila</taxon>
        <taxon>Trichonephila inaurata</taxon>
    </lineage>
</organism>
<feature type="non-terminal residue" evidence="3">
    <location>
        <position position="1"/>
    </location>
</feature>
<accession>A0A8X6XDA5</accession>
<name>A0A8X6XDA5_9ARAC</name>
<dbReference type="GO" id="GO:0045505">
    <property type="term" value="F:dynein intermediate chain binding"/>
    <property type="evidence" value="ECO:0007669"/>
    <property type="project" value="InterPro"/>
</dbReference>
<comment type="similarity">
    <text evidence="1">Belongs to the dynein heavy chain family.</text>
</comment>
<keyword evidence="4" id="KW-1185">Reference proteome</keyword>
<sequence>MNFEGRWPFKSNGVSWGAVHNLSKAKGKFLNVGDHYLKTLKKKSKNYATETPHVDSRYDYMLSLVSLASGLSKDDLSEENAQEKKVLAHLGITRGLTLRRSSLALEEATAAQDSMPSQETTREAENLINIWKDQIEQETISKSLPGLIRTLFTINTVSLYYNSTERMTAVLTKITNQMINSCKRYLSCNGTKSVWEQPEDVVKRKISACIELNEEYQTCFQRVKDETEVPQTREFHFCEVFVFGKFDAFCNRLKKLLKLFDCVQVHDNIISYQQEVLDELPYSLEDSINKMKSKDYDFLDHKDLHFDEDFAEVMKVFEEIQKSITTAFDEEFATIKSTILSLKFLEKLAMLHLPGANMNEKYFQVLREYKRELEDIGQLFKKQKQDPPLPRNYPPVAGMNETLFMKINWCKQLRHRIEDPLKILKERCGVLDSDLGKKVQQKYKRFHSMLVKYETEAHRHWFQEASMMGQCLLISLIEEDLDTREMVLNTNEQLFVLIRETDIMTQMGLEVPPVAKTAFYQQKKLKQHKSCLE</sequence>
<evidence type="ECO:0000256" key="1">
    <source>
        <dbReference type="ARBA" id="ARBA00008887"/>
    </source>
</evidence>
<gene>
    <name evidence="3" type="primary">DNAH5</name>
    <name evidence="3" type="ORF">TNIN_349421</name>
</gene>